<dbReference type="EMBL" id="CAXLJL010000079">
    <property type="protein sequence ID" value="CAL5131083.1"/>
    <property type="molecule type" value="Genomic_DNA"/>
</dbReference>
<gene>
    <name evidence="1" type="ORF">CDAUBV1_LOCUS3266</name>
</gene>
<sequence length="120" mass="13254">MDMCLTLSPHLLLSGDFSSVTSSFLIRLSSTEHYSTFGQLNGTNDFISGSLDCGECYVTRLMRFHQDATKMDLMIHSPTNNRHSLGFSQNAHSDRVGLGVTKDSCVQVLPASQRAYFQDG</sequence>
<proteinExistence type="predicted"/>
<name>A0AAV2T700_CALDB</name>
<evidence type="ECO:0000313" key="1">
    <source>
        <dbReference type="EMBL" id="CAL5131083.1"/>
    </source>
</evidence>
<evidence type="ECO:0000313" key="2">
    <source>
        <dbReference type="Proteomes" id="UP001497525"/>
    </source>
</evidence>
<dbReference type="Proteomes" id="UP001497525">
    <property type="component" value="Unassembled WGS sequence"/>
</dbReference>
<comment type="caution">
    <text evidence="1">The sequence shown here is derived from an EMBL/GenBank/DDBJ whole genome shotgun (WGS) entry which is preliminary data.</text>
</comment>
<organism evidence="1 2">
    <name type="scientific">Calicophoron daubneyi</name>
    <name type="common">Rumen fluke</name>
    <name type="synonym">Paramphistomum daubneyi</name>
    <dbReference type="NCBI Taxonomy" id="300641"/>
    <lineage>
        <taxon>Eukaryota</taxon>
        <taxon>Metazoa</taxon>
        <taxon>Spiralia</taxon>
        <taxon>Lophotrochozoa</taxon>
        <taxon>Platyhelminthes</taxon>
        <taxon>Trematoda</taxon>
        <taxon>Digenea</taxon>
        <taxon>Plagiorchiida</taxon>
        <taxon>Pronocephalata</taxon>
        <taxon>Paramphistomoidea</taxon>
        <taxon>Paramphistomidae</taxon>
        <taxon>Calicophoron</taxon>
    </lineage>
</organism>
<accession>A0AAV2T700</accession>
<reference evidence="1" key="1">
    <citation type="submission" date="2024-06" db="EMBL/GenBank/DDBJ databases">
        <authorList>
            <person name="Liu X."/>
            <person name="Lenzi L."/>
            <person name="Haldenby T S."/>
            <person name="Uol C."/>
        </authorList>
    </citation>
    <scope>NUCLEOTIDE SEQUENCE</scope>
</reference>
<protein>
    <submittedName>
        <fullName evidence="1">Uncharacterized protein</fullName>
    </submittedName>
</protein>
<dbReference type="AlphaFoldDB" id="A0AAV2T700"/>